<gene>
    <name evidence="1" type="ORF">IHE45_12G059300</name>
</gene>
<reference evidence="2" key="1">
    <citation type="journal article" date="2022" name="Nat. Commun.">
        <title>Chromosome evolution and the genetic basis of agronomically important traits in greater yam.</title>
        <authorList>
            <person name="Bredeson J.V."/>
            <person name="Lyons J.B."/>
            <person name="Oniyinde I.O."/>
            <person name="Okereke N.R."/>
            <person name="Kolade O."/>
            <person name="Nnabue I."/>
            <person name="Nwadili C.O."/>
            <person name="Hribova E."/>
            <person name="Parker M."/>
            <person name="Nwogha J."/>
            <person name="Shu S."/>
            <person name="Carlson J."/>
            <person name="Kariba R."/>
            <person name="Muthemba S."/>
            <person name="Knop K."/>
            <person name="Barton G.J."/>
            <person name="Sherwood A.V."/>
            <person name="Lopez-Montes A."/>
            <person name="Asiedu R."/>
            <person name="Jamnadass R."/>
            <person name="Muchugi A."/>
            <person name="Goodstein D."/>
            <person name="Egesi C.N."/>
            <person name="Featherston J."/>
            <person name="Asfaw A."/>
            <person name="Simpson G.G."/>
            <person name="Dolezel J."/>
            <person name="Hendre P.S."/>
            <person name="Van Deynze A."/>
            <person name="Kumar P.L."/>
            <person name="Obidiegwu J.E."/>
            <person name="Bhattacharjee R."/>
            <person name="Rokhsar D.S."/>
        </authorList>
    </citation>
    <scope>NUCLEOTIDE SEQUENCE [LARGE SCALE GENOMIC DNA]</scope>
    <source>
        <strain evidence="2">cv. TDa95/00328</strain>
    </source>
</reference>
<keyword evidence="2" id="KW-1185">Reference proteome</keyword>
<name>A0ACB7V2G2_DIOAL</name>
<accession>A0ACB7V2G2</accession>
<comment type="caution">
    <text evidence="1">The sequence shown here is derived from an EMBL/GenBank/DDBJ whole genome shotgun (WGS) entry which is preliminary data.</text>
</comment>
<proteinExistence type="predicted"/>
<organism evidence="1 2">
    <name type="scientific">Dioscorea alata</name>
    <name type="common">Purple yam</name>
    <dbReference type="NCBI Taxonomy" id="55571"/>
    <lineage>
        <taxon>Eukaryota</taxon>
        <taxon>Viridiplantae</taxon>
        <taxon>Streptophyta</taxon>
        <taxon>Embryophyta</taxon>
        <taxon>Tracheophyta</taxon>
        <taxon>Spermatophyta</taxon>
        <taxon>Magnoliopsida</taxon>
        <taxon>Liliopsida</taxon>
        <taxon>Dioscoreales</taxon>
        <taxon>Dioscoreaceae</taxon>
        <taxon>Dioscorea</taxon>
    </lineage>
</organism>
<sequence length="907" mass="103893">MADAAVGFVVEKLRNLIMQEAIILYGVRDEVECLERELQRLQCFLKDADAKKNKGDDERVKNWVTEMRDLAFQAEDIIDTFMYLKLRRQQRQPGCIGFIKRFVFMFDELVSRHKVHVDVEGIKAQLHELSKSREQYGIANIGEAIGETSQYRSQHVIPILPQLSDDIAMVGFDDEKKKIVQELVDINNTNRSVISLVGMGGLGKTTLAKSVYNDLEVKRNFNIFAWVIISQQYTILEILKGISTEVSATPLADTIQHLSIAISEKLEKGKYLIVLDDVWKEDVWNELQKVCPDVNNGSRVIITARSSNVINIADPTAKLHKLRCLNENEAWVLFLRKAFPKQDIKTCCSADLIEYAHQLVQRCGGLPLALVVLGGLVLTKPQTKDEWRKLVESMKGQFVEDGKRCLEILALSYNNLPYYLKSCVLYFGRFREDMNIPAQTLLGLWSAEGFLPKQNGKTTEEFGMDCLEQLAQRCLIQVTDRKYDGNARYCRIHDLLRDMFIKEAKENKYLEIYKNDTADHVTTSNAAQRLVIGNEIEILNYSNSKLRGLFLDGYYFDSLTLQTINRMLGTFKLLRVLSLYNTDNMLKFPSEIKSLIHLRYLELHTHYNMMEIPSWIDHLCNLQTFIIGAGYVAKISDSLWRIGSLRHVVVLVPTSFTPNMGNNVPKNLQTLKWVSAGPWIENMLSKLTNLRKLNIYGVSCDHANALSSSLPRLGLLASLSIQGNVVPSDNVIRAFSNQHCLKKLSLWGVFDCRQLPRSNVFPQQLVKLVLDRSGLEQDPMEILEKLKFLKYLTLNASCRGKQMICSATGFPQLLFLAIKNYYELEEWKIKENAMPCLKSLQIYNCPKLKMIPEELKNVPLDHLVLDSMPEKFMSRIKENTGEDWYKIQHVPNISIKEIQVSSFNYLI</sequence>
<evidence type="ECO:0000313" key="1">
    <source>
        <dbReference type="EMBL" id="KAH7667453.1"/>
    </source>
</evidence>
<protein>
    <submittedName>
        <fullName evidence="1">P-loop containing nucleoside triphosphate hydrolase protein</fullName>
    </submittedName>
</protein>
<keyword evidence="1" id="KW-0378">Hydrolase</keyword>
<evidence type="ECO:0000313" key="2">
    <source>
        <dbReference type="Proteomes" id="UP000827976"/>
    </source>
</evidence>
<dbReference type="EMBL" id="CM037022">
    <property type="protein sequence ID" value="KAH7667453.1"/>
    <property type="molecule type" value="Genomic_DNA"/>
</dbReference>
<dbReference type="Proteomes" id="UP000827976">
    <property type="component" value="Chromosome 12"/>
</dbReference>